<comment type="similarity">
    <text evidence="2">Belongs to the FAM81 family.</text>
</comment>
<keyword evidence="5" id="KW-1185">Reference proteome</keyword>
<comment type="caution">
    <text evidence="4">The sequence shown here is derived from an EMBL/GenBank/DDBJ whole genome shotgun (WGS) entry which is preliminary data.</text>
</comment>
<keyword evidence="1 3" id="KW-0175">Coiled coil</keyword>
<dbReference type="Proteomes" id="UP000288216">
    <property type="component" value="Unassembled WGS sequence"/>
</dbReference>
<evidence type="ECO:0000313" key="4">
    <source>
        <dbReference type="EMBL" id="GCB79354.1"/>
    </source>
</evidence>
<evidence type="ECO:0000313" key="5">
    <source>
        <dbReference type="Proteomes" id="UP000288216"/>
    </source>
</evidence>
<dbReference type="PANTHER" id="PTHR22420">
    <property type="entry name" value="PROTEIN FAM81A"/>
    <property type="match status" value="1"/>
</dbReference>
<dbReference type="PANTHER" id="PTHR22420:SF5">
    <property type="entry name" value="PROTEIN FAM81B"/>
    <property type="match status" value="1"/>
</dbReference>
<evidence type="ECO:0000256" key="3">
    <source>
        <dbReference type="SAM" id="Coils"/>
    </source>
</evidence>
<dbReference type="AlphaFoldDB" id="A0A401Q1Y2"/>
<proteinExistence type="inferred from homology"/>
<name>A0A401Q1Y2_SCYTO</name>
<evidence type="ECO:0000256" key="2">
    <source>
        <dbReference type="ARBA" id="ARBA00046344"/>
    </source>
</evidence>
<gene>
    <name evidence="4" type="ORF">scyTo_0017877</name>
</gene>
<organism evidence="4 5">
    <name type="scientific">Scyliorhinus torazame</name>
    <name type="common">Cloudy catshark</name>
    <name type="synonym">Catulus torazame</name>
    <dbReference type="NCBI Taxonomy" id="75743"/>
    <lineage>
        <taxon>Eukaryota</taxon>
        <taxon>Metazoa</taxon>
        <taxon>Chordata</taxon>
        <taxon>Craniata</taxon>
        <taxon>Vertebrata</taxon>
        <taxon>Chondrichthyes</taxon>
        <taxon>Elasmobranchii</taxon>
        <taxon>Galeomorphii</taxon>
        <taxon>Galeoidea</taxon>
        <taxon>Carcharhiniformes</taxon>
        <taxon>Scyliorhinidae</taxon>
        <taxon>Scyliorhinus</taxon>
    </lineage>
</organism>
<protein>
    <recommendedName>
        <fullName evidence="6">Protein FAM81B</fullName>
    </recommendedName>
</protein>
<reference evidence="4 5" key="1">
    <citation type="journal article" date="2018" name="Nat. Ecol. Evol.">
        <title>Shark genomes provide insights into elasmobranch evolution and the origin of vertebrates.</title>
        <authorList>
            <person name="Hara Y"/>
            <person name="Yamaguchi K"/>
            <person name="Onimaru K"/>
            <person name="Kadota M"/>
            <person name="Koyanagi M"/>
            <person name="Keeley SD"/>
            <person name="Tatsumi K"/>
            <person name="Tanaka K"/>
            <person name="Motone F"/>
            <person name="Kageyama Y"/>
            <person name="Nozu R"/>
            <person name="Adachi N"/>
            <person name="Nishimura O"/>
            <person name="Nakagawa R"/>
            <person name="Tanegashima C"/>
            <person name="Kiyatake I"/>
            <person name="Matsumoto R"/>
            <person name="Murakumo K"/>
            <person name="Nishida K"/>
            <person name="Terakita A"/>
            <person name="Kuratani S"/>
            <person name="Sato K"/>
            <person name="Hyodo S Kuraku.S."/>
        </authorList>
    </citation>
    <scope>NUCLEOTIDE SEQUENCE [LARGE SCALE GENOMIC DNA]</scope>
</reference>
<dbReference type="InterPro" id="IPR029619">
    <property type="entry name" value="FAM81"/>
</dbReference>
<accession>A0A401Q1Y2</accession>
<evidence type="ECO:0000256" key="1">
    <source>
        <dbReference type="ARBA" id="ARBA00023054"/>
    </source>
</evidence>
<feature type="coiled-coil region" evidence="3">
    <location>
        <begin position="343"/>
        <end position="370"/>
    </location>
</feature>
<dbReference type="OMA" id="WCELESI"/>
<sequence>MSRENILQVQIPDKDHTFLQVPVVSKSHLQIMDDRISNQERTTAILLQQAFQIKEDIITYLRGNQCNKPVEKVSPELLENHIHIVTSILKQLSTDIEVLEEQIRTRDGVTAGTSFAVRSLDHKHSAGIGDLRGRVARCDASISKLAGDVSLTRSEIQKVKNEVQDTKSSLEMQMKELEIKVMQLLSKVDSSKCEHSTNLKTAREELQHELQHLNFKITTALSELQAQIQKQQKWAEYKLDKTENKQEQRVDHFLHFTKEKTELMEKKIQERLNHISLRLEKLENRQSLDIESNRMQYSETKANVKLAKVEKAIWCELESIKNEYREGFQSIKESINSLSKISDKKIEIDKEKVQKDLKQIRRQIVNLKSYP</sequence>
<dbReference type="OrthoDB" id="10014002at2759"/>
<evidence type="ECO:0008006" key="6">
    <source>
        <dbReference type="Google" id="ProtNLM"/>
    </source>
</evidence>
<dbReference type="EMBL" id="BFAA01011976">
    <property type="protein sequence ID" value="GCB79354.1"/>
    <property type="molecule type" value="Genomic_DNA"/>
</dbReference>
<feature type="coiled-coil region" evidence="3">
    <location>
        <begin position="156"/>
        <end position="223"/>
    </location>
</feature>